<sequence>MSLQIAWQEAPIYPALIKGPAVGVVDGQLLVAGGMAYPWREVEYGFGAPIQANTFDRQDDSAPIDEWYPLPPIPIGPGWTSGAAVAGGLAVVGGRRRAVGNRATADVWFLDVQAGATAWEKLPDRPSPAMVATTFAHGDHLYTAFGTDWHPHEHATGDPNIYRLDVRDRGNWEIAAQFPGEPRWMCGMGICRNKLYVVGGHDIPIGGVTDPKPHNALRIFPPGELTADRISHVVFSEIWECDLATGTWQELPRPPRAFVADAFTVDDRWIVLTGGQTWVVSPDGNSVHIMGHVPQLDFVCHSSEVWAYDTQEATWAALDPLPYGIASHRVAVWQDRAFLVGNETRDSVRGNTYGTVFTGQIRTD</sequence>
<dbReference type="InterPro" id="IPR015915">
    <property type="entry name" value="Kelch-typ_b-propeller"/>
</dbReference>
<gene>
    <name evidence="3" type="ORF">F4Y42_04070</name>
</gene>
<reference evidence="3" key="1">
    <citation type="submission" date="2019-09" db="EMBL/GenBank/DDBJ databases">
        <title>Characterisation of the sponge microbiome using genome-centric metagenomics.</title>
        <authorList>
            <person name="Engelberts J.P."/>
            <person name="Robbins S.J."/>
            <person name="De Goeij J.M."/>
            <person name="Aranda M."/>
            <person name="Bell S.C."/>
            <person name="Webster N.S."/>
        </authorList>
    </citation>
    <scope>NUCLEOTIDE SEQUENCE</scope>
    <source>
        <strain evidence="3">SB0664_bin_27</strain>
    </source>
</reference>
<accession>A0A6B0YPU4</accession>
<proteinExistence type="predicted"/>
<dbReference type="SUPFAM" id="SSF117281">
    <property type="entry name" value="Kelch motif"/>
    <property type="match status" value="1"/>
</dbReference>
<dbReference type="PANTHER" id="PTHR24412">
    <property type="entry name" value="KELCH PROTEIN"/>
    <property type="match status" value="1"/>
</dbReference>
<keyword evidence="2" id="KW-0677">Repeat</keyword>
<dbReference type="EMBL" id="VXRG01000037">
    <property type="protein sequence ID" value="MXY92607.1"/>
    <property type="molecule type" value="Genomic_DNA"/>
</dbReference>
<keyword evidence="1" id="KW-0880">Kelch repeat</keyword>
<evidence type="ECO:0000256" key="2">
    <source>
        <dbReference type="ARBA" id="ARBA00022737"/>
    </source>
</evidence>
<comment type="caution">
    <text evidence="3">The sequence shown here is derived from an EMBL/GenBank/DDBJ whole genome shotgun (WGS) entry which is preliminary data.</text>
</comment>
<protein>
    <recommendedName>
        <fullName evidence="4">Galactose oxidase</fullName>
    </recommendedName>
</protein>
<name>A0A6B0YPU4_9CHLR</name>
<dbReference type="AlphaFoldDB" id="A0A6B0YPU4"/>
<evidence type="ECO:0008006" key="4">
    <source>
        <dbReference type="Google" id="ProtNLM"/>
    </source>
</evidence>
<evidence type="ECO:0000313" key="3">
    <source>
        <dbReference type="EMBL" id="MXY92607.1"/>
    </source>
</evidence>
<organism evidence="3">
    <name type="scientific">Caldilineaceae bacterium SB0664_bin_27</name>
    <dbReference type="NCBI Taxonomy" id="2605260"/>
    <lineage>
        <taxon>Bacteria</taxon>
        <taxon>Bacillati</taxon>
        <taxon>Chloroflexota</taxon>
        <taxon>Caldilineae</taxon>
        <taxon>Caldilineales</taxon>
        <taxon>Caldilineaceae</taxon>
    </lineage>
</organism>
<dbReference type="Gene3D" id="2.120.10.80">
    <property type="entry name" value="Kelch-type beta propeller"/>
    <property type="match status" value="2"/>
</dbReference>
<dbReference type="PANTHER" id="PTHR24412:SF489">
    <property type="entry name" value="RING FINGER DOMAIN AND KELCH REPEAT-CONTAINING PROTEIN DDB_G0271372"/>
    <property type="match status" value="1"/>
</dbReference>
<evidence type="ECO:0000256" key="1">
    <source>
        <dbReference type="ARBA" id="ARBA00022441"/>
    </source>
</evidence>